<comment type="caution">
    <text evidence="2">The sequence shown here is derived from an EMBL/GenBank/DDBJ whole genome shotgun (WGS) entry which is preliminary data.</text>
</comment>
<dbReference type="NCBIfam" id="TIGR04131">
    <property type="entry name" value="Bac_Flav_CTERM"/>
    <property type="match status" value="1"/>
</dbReference>
<keyword evidence="1" id="KW-0732">Signal</keyword>
<proteinExistence type="predicted"/>
<protein>
    <submittedName>
        <fullName evidence="2">T9SS type B sorting domain-containing protein</fullName>
    </submittedName>
</protein>
<dbReference type="RefSeq" id="WP_290362006.1">
    <property type="nucleotide sequence ID" value="NZ_JAUFQU010000001.1"/>
</dbReference>
<evidence type="ECO:0000313" key="2">
    <source>
        <dbReference type="EMBL" id="MDN3705857.1"/>
    </source>
</evidence>
<dbReference type="InterPro" id="IPR013783">
    <property type="entry name" value="Ig-like_fold"/>
</dbReference>
<dbReference type="CDD" id="cd00102">
    <property type="entry name" value="IPT"/>
    <property type="match status" value="1"/>
</dbReference>
<dbReference type="EMBL" id="JAUFQU010000001">
    <property type="protein sequence ID" value="MDN3705857.1"/>
    <property type="molecule type" value="Genomic_DNA"/>
</dbReference>
<dbReference type="InterPro" id="IPR026341">
    <property type="entry name" value="T9SS_type_B"/>
</dbReference>
<feature type="chain" id="PRO_5046195030" evidence="1">
    <location>
        <begin position="30"/>
        <end position="1080"/>
    </location>
</feature>
<reference evidence="3" key="1">
    <citation type="journal article" date="2019" name="Int. J. Syst. Evol. Microbiol.">
        <title>The Global Catalogue of Microorganisms (GCM) 10K type strain sequencing project: providing services to taxonomists for standard genome sequencing and annotation.</title>
        <authorList>
            <consortium name="The Broad Institute Genomics Platform"/>
            <consortium name="The Broad Institute Genome Sequencing Center for Infectious Disease"/>
            <person name="Wu L."/>
            <person name="Ma J."/>
        </authorList>
    </citation>
    <scope>NUCLEOTIDE SEQUENCE [LARGE SCALE GENOMIC DNA]</scope>
    <source>
        <strain evidence="3">CECT 7184</strain>
    </source>
</reference>
<dbReference type="Proteomes" id="UP001242368">
    <property type="component" value="Unassembled WGS sequence"/>
</dbReference>
<dbReference type="Gene3D" id="2.60.40.10">
    <property type="entry name" value="Immunoglobulins"/>
    <property type="match status" value="3"/>
</dbReference>
<organism evidence="2 3">
    <name type="scientific">Paenimyroides ceti</name>
    <dbReference type="NCBI Taxonomy" id="395087"/>
    <lineage>
        <taxon>Bacteria</taxon>
        <taxon>Pseudomonadati</taxon>
        <taxon>Bacteroidota</taxon>
        <taxon>Flavobacteriia</taxon>
        <taxon>Flavobacteriales</taxon>
        <taxon>Flavobacteriaceae</taxon>
        <taxon>Paenimyroides</taxon>
    </lineage>
</organism>
<evidence type="ECO:0000256" key="1">
    <source>
        <dbReference type="SAM" id="SignalP"/>
    </source>
</evidence>
<dbReference type="SUPFAM" id="SSF48726">
    <property type="entry name" value="Immunoglobulin"/>
    <property type="match status" value="1"/>
</dbReference>
<dbReference type="InterPro" id="IPR036179">
    <property type="entry name" value="Ig-like_dom_sf"/>
</dbReference>
<accession>A0ABT8CMY0</accession>
<sequence>MTFRKNNNLSSLFKALFFLLVLGLTDANAQIYKHDFGIAPINTHPYLIAPAITDPNLSGSSWSNSTGSWSGGTGSSGQALTLFNTSGTTTVTLTFNIANSYEVTVSSFSFWAQRSNSGPQNWSMSINGNTVGSGAIATSGTSTGNLTVAAPVQGLTNTVTVVLTLTNASGNGNFRLDDFTLNGTVLTNCNTVSINSFFPETGPQNTMVTINGTGFTNASAVKFGGISSANFQIISDTQINAVVPAVNTTSVISVTGSDGCNAYSSNSFALMRNNCVSSSEIYISELYDHNVGSYGMIELYNPTAEVINFNGAYELQRAGDIGGAPSYTLVLSGSVNPGSTYLVRSYGSGVIPCTIPEDANMGQGINANDEFKLLKNGVVIDIARAPNNVGYTVIRQPDAVAPSTSYLLADWSFNAQNCSDLGSHTTAPQPTPIVTQPLSQSICENASATFTVGMDSGTGYTYQWKRLQNNGQWINVINDTFYSGATTASLLINQVPLTYHNNQYYCEIMLSGCVIKSHAVQLSIIPKPGTVEVSLIQPGCEIETGSIQVIAPLGTDLSYSVDGINFQSSPLFENLPEGSYTVTVRNSALCTSVSSSISLVNSPQLPDNPVAVITQPDCEQPTGILTVNTPLGAAYTYSIDGVNFQANPVFSNLTSGNYTVTVKNTNGCTATGIFTVNPTPNLPEAPQVNTTQPDCETPFGTISVTAPLTSGLTYSINGVDYQSETDFLSLAPGNYNVTVKNEQGCVSTATEVLINPATGTPDAATVILQQPDCNAVYGVVTVNAPLGSQFTYSIDGISFQSDTVFNNVLPGNYNIFVKEGSCQSVSAAFTVNIPPNKPLPILEDQILCLDELTGKPRVPAFFDTGLNAATYLYKWYRNGILLPDNTSILQIEAAGTYKVEVTDSVTGCTGTATAQTIVSPAIDATVTVTGEFGETQTIYVQVQLSGLGAYEYSIDGVHFQNSPYFIGNYEGEYTILVRDKLGCSEKRIPVFVLNYPRFFTPDGDGINDTWNIKGLRRHTEAEIYIFDRYGKLISFIKPNGAGWDGEFNGKPMPSSDYWFKLLYLSDGVKKEFRAHFTLKR</sequence>
<dbReference type="Pfam" id="PF13585">
    <property type="entry name" value="CHU_C"/>
    <property type="match status" value="1"/>
</dbReference>
<gene>
    <name evidence="2" type="ORF">QW060_01800</name>
</gene>
<feature type="signal peptide" evidence="1">
    <location>
        <begin position="1"/>
        <end position="29"/>
    </location>
</feature>
<name>A0ABT8CMY0_9FLAO</name>
<keyword evidence="3" id="KW-1185">Reference proteome</keyword>
<evidence type="ECO:0000313" key="3">
    <source>
        <dbReference type="Proteomes" id="UP001242368"/>
    </source>
</evidence>
<dbReference type="SUPFAM" id="SSF81296">
    <property type="entry name" value="E set domains"/>
    <property type="match status" value="1"/>
</dbReference>
<dbReference type="InterPro" id="IPR014756">
    <property type="entry name" value="Ig_E-set"/>
</dbReference>